<organism evidence="1 2">
    <name type="scientific">Rhizocola hellebori</name>
    <dbReference type="NCBI Taxonomy" id="1392758"/>
    <lineage>
        <taxon>Bacteria</taxon>
        <taxon>Bacillati</taxon>
        <taxon>Actinomycetota</taxon>
        <taxon>Actinomycetes</taxon>
        <taxon>Micromonosporales</taxon>
        <taxon>Micromonosporaceae</taxon>
        <taxon>Rhizocola</taxon>
    </lineage>
</organism>
<protein>
    <submittedName>
        <fullName evidence="1">Uncharacterized protein</fullName>
    </submittedName>
</protein>
<proteinExistence type="predicted"/>
<gene>
    <name evidence="1" type="ORF">Rhe02_49790</name>
</gene>
<dbReference type="Proteomes" id="UP000612899">
    <property type="component" value="Unassembled WGS sequence"/>
</dbReference>
<dbReference type="EMBL" id="BONY01000031">
    <property type="protein sequence ID" value="GIH06912.1"/>
    <property type="molecule type" value="Genomic_DNA"/>
</dbReference>
<dbReference type="AlphaFoldDB" id="A0A8J3VI34"/>
<accession>A0A8J3VI34</accession>
<evidence type="ECO:0000313" key="1">
    <source>
        <dbReference type="EMBL" id="GIH06912.1"/>
    </source>
</evidence>
<reference evidence="1" key="1">
    <citation type="submission" date="2021-01" db="EMBL/GenBank/DDBJ databases">
        <title>Whole genome shotgun sequence of Rhizocola hellebori NBRC 109834.</title>
        <authorList>
            <person name="Komaki H."/>
            <person name="Tamura T."/>
        </authorList>
    </citation>
    <scope>NUCLEOTIDE SEQUENCE</scope>
    <source>
        <strain evidence="1">NBRC 109834</strain>
    </source>
</reference>
<keyword evidence="2" id="KW-1185">Reference proteome</keyword>
<comment type="caution">
    <text evidence="1">The sequence shown here is derived from an EMBL/GenBank/DDBJ whole genome shotgun (WGS) entry which is preliminary data.</text>
</comment>
<evidence type="ECO:0000313" key="2">
    <source>
        <dbReference type="Proteomes" id="UP000612899"/>
    </source>
</evidence>
<name>A0A8J3VI34_9ACTN</name>
<sequence length="80" mass="8223">MAYQSARLTAVVMPDRVAVPGTELSCVLNRPASNAAPVIVVMSAIAPMTIDVLVCGGRSPGTRARLARGGPWGEIGLGFT</sequence>